<gene>
    <name evidence="1" type="ORF">VBRA1451_LOCUS16818</name>
</gene>
<proteinExistence type="predicted"/>
<reference evidence="1" key="1">
    <citation type="submission" date="2021-01" db="EMBL/GenBank/DDBJ databases">
        <authorList>
            <person name="Corre E."/>
            <person name="Pelletier E."/>
            <person name="Niang G."/>
            <person name="Scheremetjew M."/>
            <person name="Finn R."/>
            <person name="Kale V."/>
            <person name="Holt S."/>
            <person name="Cochrane G."/>
            <person name="Meng A."/>
            <person name="Brown T."/>
            <person name="Cohen L."/>
        </authorList>
    </citation>
    <scope>NUCLEOTIDE SEQUENCE</scope>
    <source>
        <strain evidence="1">CCMP3346</strain>
    </source>
</reference>
<organism evidence="1">
    <name type="scientific">Vitrella brassicaformis</name>
    <dbReference type="NCBI Taxonomy" id="1169539"/>
    <lineage>
        <taxon>Eukaryota</taxon>
        <taxon>Sar</taxon>
        <taxon>Alveolata</taxon>
        <taxon>Colpodellida</taxon>
        <taxon>Vitrellaceae</taxon>
        <taxon>Vitrella</taxon>
    </lineage>
</organism>
<protein>
    <submittedName>
        <fullName evidence="1">Uncharacterized protein</fullName>
    </submittedName>
</protein>
<name>A0A7S1K2V2_9ALVE</name>
<dbReference type="AlphaFoldDB" id="A0A7S1K2V2"/>
<accession>A0A7S1K2V2</accession>
<dbReference type="EMBL" id="HBGB01028786">
    <property type="protein sequence ID" value="CAD9061748.1"/>
    <property type="molecule type" value="Transcribed_RNA"/>
</dbReference>
<sequence length="87" mass="10085">MPSPLDSIESTPCWIGCPQDRSNAPFPHMNECRRSLRHVRGSWLRRSPSVCLFWIIDWFITNIKVRPCTNIIINKKSLYVSLVGLTK</sequence>
<evidence type="ECO:0000313" key="1">
    <source>
        <dbReference type="EMBL" id="CAD9061748.1"/>
    </source>
</evidence>